<evidence type="ECO:0000313" key="3">
    <source>
        <dbReference type="Proteomes" id="UP001551582"/>
    </source>
</evidence>
<dbReference type="EMBL" id="JBEZLS010000015">
    <property type="protein sequence ID" value="MEU9353582.1"/>
    <property type="molecule type" value="Genomic_DNA"/>
</dbReference>
<evidence type="ECO:0000313" key="2">
    <source>
        <dbReference type="EMBL" id="MEU9353582.1"/>
    </source>
</evidence>
<name>A0ABV3E9I7_9ACTN</name>
<gene>
    <name evidence="2" type="ORF">AB0D65_21995</name>
</gene>
<feature type="region of interest" description="Disordered" evidence="1">
    <location>
        <begin position="1"/>
        <end position="26"/>
    </location>
</feature>
<accession>A0ABV3E9I7</accession>
<dbReference type="RefSeq" id="WP_359983517.1">
    <property type="nucleotide sequence ID" value="NZ_JBEZLS010000015.1"/>
</dbReference>
<evidence type="ECO:0000256" key="1">
    <source>
        <dbReference type="SAM" id="MobiDB-lite"/>
    </source>
</evidence>
<protein>
    <submittedName>
        <fullName evidence="2">Uncharacterized protein</fullName>
    </submittedName>
</protein>
<comment type="caution">
    <text evidence="2">The sequence shown here is derived from an EMBL/GenBank/DDBJ whole genome shotgun (WGS) entry which is preliminary data.</text>
</comment>
<sequence length="67" mass="7369">MVDQHSVSGAARPLIGEQRFQGRAPPLVRPAGQIGAALADQAESDVMSRPLARRHVDFRDAFFWLTP</sequence>
<keyword evidence="3" id="KW-1185">Reference proteome</keyword>
<dbReference type="Proteomes" id="UP001551582">
    <property type="component" value="Unassembled WGS sequence"/>
</dbReference>
<organism evidence="2 3">
    <name type="scientific">Streptomyces griseoloalbus</name>
    <dbReference type="NCBI Taxonomy" id="67303"/>
    <lineage>
        <taxon>Bacteria</taxon>
        <taxon>Bacillati</taxon>
        <taxon>Actinomycetota</taxon>
        <taxon>Actinomycetes</taxon>
        <taxon>Kitasatosporales</taxon>
        <taxon>Streptomycetaceae</taxon>
        <taxon>Streptomyces</taxon>
    </lineage>
</organism>
<proteinExistence type="predicted"/>
<reference evidence="2 3" key="1">
    <citation type="submission" date="2024-06" db="EMBL/GenBank/DDBJ databases">
        <title>The Natural Products Discovery Center: Release of the First 8490 Sequenced Strains for Exploring Actinobacteria Biosynthetic Diversity.</title>
        <authorList>
            <person name="Kalkreuter E."/>
            <person name="Kautsar S.A."/>
            <person name="Yang D."/>
            <person name="Bader C.D."/>
            <person name="Teijaro C.N."/>
            <person name="Fluegel L."/>
            <person name="Davis C.M."/>
            <person name="Simpson J.R."/>
            <person name="Lauterbach L."/>
            <person name="Steele A.D."/>
            <person name="Gui C."/>
            <person name="Meng S."/>
            <person name="Li G."/>
            <person name="Viehrig K."/>
            <person name="Ye F."/>
            <person name="Su P."/>
            <person name="Kiefer A.F."/>
            <person name="Nichols A."/>
            <person name="Cepeda A.J."/>
            <person name="Yan W."/>
            <person name="Fan B."/>
            <person name="Jiang Y."/>
            <person name="Adhikari A."/>
            <person name="Zheng C.-J."/>
            <person name="Schuster L."/>
            <person name="Cowan T.M."/>
            <person name="Smanski M.J."/>
            <person name="Chevrette M.G."/>
            <person name="De Carvalho L.P.S."/>
            <person name="Shen B."/>
        </authorList>
    </citation>
    <scope>NUCLEOTIDE SEQUENCE [LARGE SCALE GENOMIC DNA]</scope>
    <source>
        <strain evidence="2 3">NPDC048274</strain>
    </source>
</reference>